<dbReference type="EMBL" id="JASJQH010000122">
    <property type="protein sequence ID" value="KAK9766802.1"/>
    <property type="molecule type" value="Genomic_DNA"/>
</dbReference>
<evidence type="ECO:0000313" key="1">
    <source>
        <dbReference type="EMBL" id="KAK9766802.1"/>
    </source>
</evidence>
<organism evidence="1 2">
    <name type="scientific">Basidiobolus ranarum</name>
    <dbReference type="NCBI Taxonomy" id="34480"/>
    <lineage>
        <taxon>Eukaryota</taxon>
        <taxon>Fungi</taxon>
        <taxon>Fungi incertae sedis</taxon>
        <taxon>Zoopagomycota</taxon>
        <taxon>Entomophthoromycotina</taxon>
        <taxon>Basidiobolomycetes</taxon>
        <taxon>Basidiobolales</taxon>
        <taxon>Basidiobolaceae</taxon>
        <taxon>Basidiobolus</taxon>
    </lineage>
</organism>
<reference evidence="1 2" key="1">
    <citation type="submission" date="2023-04" db="EMBL/GenBank/DDBJ databases">
        <title>Genome of Basidiobolus ranarum AG-B5.</title>
        <authorList>
            <person name="Stajich J.E."/>
            <person name="Carter-House D."/>
            <person name="Gryganskyi A."/>
        </authorList>
    </citation>
    <scope>NUCLEOTIDE SEQUENCE [LARGE SCALE GENOMIC DNA]</scope>
    <source>
        <strain evidence="1 2">AG-B5</strain>
    </source>
</reference>
<accession>A0ABR2WZ58</accession>
<dbReference type="Proteomes" id="UP001479436">
    <property type="component" value="Unassembled WGS sequence"/>
</dbReference>
<protein>
    <submittedName>
        <fullName evidence="1">Uncharacterized protein</fullName>
    </submittedName>
</protein>
<gene>
    <name evidence="1" type="ORF">K7432_003823</name>
</gene>
<comment type="caution">
    <text evidence="1">The sequence shown here is derived from an EMBL/GenBank/DDBJ whole genome shotgun (WGS) entry which is preliminary data.</text>
</comment>
<proteinExistence type="predicted"/>
<keyword evidence="2" id="KW-1185">Reference proteome</keyword>
<evidence type="ECO:0000313" key="2">
    <source>
        <dbReference type="Proteomes" id="UP001479436"/>
    </source>
</evidence>
<sequence>MGSAYKEIDIFSYTRYSALGLIVHSTNLTCFSYSYDICLLTMNTSKKVSDSSSENELKSPSLSSKRSVEAMLNNSILIEEVTIEYKVSEPVRNNYDITWEEWYTDVSDEESDEEWLESFLLEPRITEIDIFDDICNQLEEVSNAIIEECEELEAFYRQSKKRSYVTFRERFSHDSW</sequence>
<name>A0ABR2WZ58_9FUNG</name>